<reference evidence="3" key="1">
    <citation type="submission" date="2007-11" db="EMBL/GenBank/DDBJ databases">
        <authorList>
            <person name="Fulton L."/>
            <person name="Clifton S."/>
            <person name="Fulton B."/>
            <person name="Xu J."/>
            <person name="Minx P."/>
            <person name="Pepin K.H."/>
            <person name="Johnson M."/>
            <person name="Thiruvilangam P."/>
            <person name="Bhonagiri V."/>
            <person name="Nash W.E."/>
            <person name="Mardis E.R."/>
            <person name="Wilson R.K."/>
        </authorList>
    </citation>
    <scope>NUCLEOTIDE SEQUENCE [LARGE SCALE GENOMIC DNA]</scope>
    <source>
        <strain evidence="3">DSM 14662</strain>
    </source>
</reference>
<dbReference type="GO" id="GO:0046914">
    <property type="term" value="F:transition metal ion binding"/>
    <property type="evidence" value="ECO:0007669"/>
    <property type="project" value="InterPro"/>
</dbReference>
<proteinExistence type="predicted"/>
<accession>B0MAH7</accession>
<comment type="caution">
    <text evidence="3">The sequence shown here is derived from an EMBL/GenBank/DDBJ whole genome shotgun (WGS) entry which is preliminary data.</text>
</comment>
<dbReference type="InterPro" id="IPR007167">
    <property type="entry name" value="Fe-transptr_FeoA-like"/>
</dbReference>
<dbReference type="eggNOG" id="COG1918">
    <property type="taxonomic scope" value="Bacteria"/>
</dbReference>
<dbReference type="InterPro" id="IPR053184">
    <property type="entry name" value="FeoA-like"/>
</dbReference>
<sequence>MERKMRLTETNPGNQYLVEEIQLELATKRRLESLGMTEGSKINVMRKKRNGAVIIKIRGTRFALGREIVMGIKVRDRAGKRDLS</sequence>
<dbReference type="PANTHER" id="PTHR43151:SF1">
    <property type="entry name" value="SSR2333 PROTEIN"/>
    <property type="match status" value="1"/>
</dbReference>
<dbReference type="Proteomes" id="UP000004935">
    <property type="component" value="Unassembled WGS sequence"/>
</dbReference>
<dbReference type="InterPro" id="IPR038157">
    <property type="entry name" value="FeoA_core_dom"/>
</dbReference>
<gene>
    <name evidence="3" type="ORF">ANACAC_00552</name>
</gene>
<dbReference type="HOGENOM" id="CLU_150646_5_1_9"/>
<dbReference type="EMBL" id="ABAX03000004">
    <property type="protein sequence ID" value="EDR98851.1"/>
    <property type="molecule type" value="Genomic_DNA"/>
</dbReference>
<dbReference type="Gene3D" id="2.30.30.90">
    <property type="match status" value="1"/>
</dbReference>
<dbReference type="InterPro" id="IPR008988">
    <property type="entry name" value="Transcriptional_repressor_C"/>
</dbReference>
<name>B0MAH7_ANACD</name>
<dbReference type="PANTHER" id="PTHR43151">
    <property type="entry name" value="FEOA FAMILY PROTEIN"/>
    <property type="match status" value="1"/>
</dbReference>
<dbReference type="SMART" id="SM00899">
    <property type="entry name" value="FeoA"/>
    <property type="match status" value="1"/>
</dbReference>
<dbReference type="STRING" id="411490.ANACAC_00552"/>
<dbReference type="SUPFAM" id="SSF50037">
    <property type="entry name" value="C-terminal domain of transcriptional repressors"/>
    <property type="match status" value="1"/>
</dbReference>
<protein>
    <submittedName>
        <fullName evidence="3">FeoA domain protein</fullName>
    </submittedName>
</protein>
<keyword evidence="4" id="KW-1185">Reference proteome</keyword>
<evidence type="ECO:0000256" key="1">
    <source>
        <dbReference type="ARBA" id="ARBA00023004"/>
    </source>
</evidence>
<dbReference type="Pfam" id="PF04023">
    <property type="entry name" value="FeoA"/>
    <property type="match status" value="1"/>
</dbReference>
<reference evidence="3" key="2">
    <citation type="submission" date="2013-11" db="EMBL/GenBank/DDBJ databases">
        <title>Draft genome sequence of Anaerostipes caccae (DSM 14662).</title>
        <authorList>
            <person name="Sudarsanam P."/>
            <person name="Ley R."/>
            <person name="Guruge J."/>
            <person name="Turnbaugh P.J."/>
            <person name="Mahowald M."/>
            <person name="Liep D."/>
            <person name="Gordon J."/>
        </authorList>
    </citation>
    <scope>NUCLEOTIDE SEQUENCE</scope>
    <source>
        <strain evidence="3">DSM 14662</strain>
    </source>
</reference>
<evidence type="ECO:0000313" key="4">
    <source>
        <dbReference type="Proteomes" id="UP000004935"/>
    </source>
</evidence>
<keyword evidence="1" id="KW-0408">Iron</keyword>
<evidence type="ECO:0000259" key="2">
    <source>
        <dbReference type="SMART" id="SM00899"/>
    </source>
</evidence>
<organism evidence="3 4">
    <name type="scientific">Anaerostipes caccae (strain DSM 14662 / CCUG 47493 / JCM 13470 / NCIMB 13811 / L1-92)</name>
    <dbReference type="NCBI Taxonomy" id="411490"/>
    <lineage>
        <taxon>Bacteria</taxon>
        <taxon>Bacillati</taxon>
        <taxon>Bacillota</taxon>
        <taxon>Clostridia</taxon>
        <taxon>Lachnospirales</taxon>
        <taxon>Lachnospiraceae</taxon>
        <taxon>Anaerostipes</taxon>
    </lineage>
</organism>
<evidence type="ECO:0000313" key="3">
    <source>
        <dbReference type="EMBL" id="EDR98851.1"/>
    </source>
</evidence>
<feature type="domain" description="Ferrous iron transporter FeoA-like" evidence="2">
    <location>
        <begin position="5"/>
        <end position="76"/>
    </location>
</feature>
<dbReference type="AlphaFoldDB" id="B0MAH7"/>